<dbReference type="OrthoDB" id="5465473at2"/>
<reference evidence="2 3" key="1">
    <citation type="submission" date="2019-08" db="EMBL/GenBank/DDBJ databases">
        <title>Aureimonas fodiniaquatilis sp. nov., isolated from a coal mine wastewater.</title>
        <authorList>
            <person name="Kim W."/>
        </authorList>
    </citation>
    <scope>NUCLEOTIDE SEQUENCE [LARGE SCALE GENOMIC DNA]</scope>
    <source>
        <strain evidence="2 3">CAU 1482</strain>
    </source>
</reference>
<dbReference type="RefSeq" id="WP_149300107.1">
    <property type="nucleotide sequence ID" value="NZ_VTWH01000002.1"/>
</dbReference>
<sequence>MADFDPPFGNVADKRYPTSDEQQQGFTCGGADIELFRGMFHRIEAEIGAVITAAGIPQSNTDLTQLYQAILAHIAAASGGGEPNDYILIAQARGRLPIFPHVQTVDGRITVITSGGSSIRVPGGVEFLHRGIWPVTTVQTDFATAPSKIYHVRWHSVEGIVFRDLADPIYNPSALAETHPVFDSGYDDMLIARVITSSSNIATITNLANLDRLFLTQASGGPATRNPANLDAYLFTGTVQQNWSRTPRIFAASGFLGVAAINPGGVMDGIANAIENKTHSRYSAAARITTDWHNVISVASPTGHIEFTLAA</sequence>
<keyword evidence="3" id="KW-1185">Reference proteome</keyword>
<dbReference type="AlphaFoldDB" id="A0A5B0DZZ7"/>
<evidence type="ECO:0000256" key="1">
    <source>
        <dbReference type="SAM" id="MobiDB-lite"/>
    </source>
</evidence>
<evidence type="ECO:0000313" key="3">
    <source>
        <dbReference type="Proteomes" id="UP000324738"/>
    </source>
</evidence>
<feature type="region of interest" description="Disordered" evidence="1">
    <location>
        <begin position="1"/>
        <end position="24"/>
    </location>
</feature>
<accession>A0A5B0DZZ7</accession>
<gene>
    <name evidence="2" type="ORF">FPY71_10005</name>
</gene>
<dbReference type="Proteomes" id="UP000324738">
    <property type="component" value="Unassembled WGS sequence"/>
</dbReference>
<proteinExistence type="predicted"/>
<protein>
    <submittedName>
        <fullName evidence="2">Uncharacterized protein</fullName>
    </submittedName>
</protein>
<comment type="caution">
    <text evidence="2">The sequence shown here is derived from an EMBL/GenBank/DDBJ whole genome shotgun (WGS) entry which is preliminary data.</text>
</comment>
<organism evidence="2 3">
    <name type="scientific">Aureimonas fodinaquatilis</name>
    <dbReference type="NCBI Taxonomy" id="2565783"/>
    <lineage>
        <taxon>Bacteria</taxon>
        <taxon>Pseudomonadati</taxon>
        <taxon>Pseudomonadota</taxon>
        <taxon>Alphaproteobacteria</taxon>
        <taxon>Hyphomicrobiales</taxon>
        <taxon>Aurantimonadaceae</taxon>
        <taxon>Aureimonas</taxon>
    </lineage>
</organism>
<name>A0A5B0DZZ7_9HYPH</name>
<evidence type="ECO:0000313" key="2">
    <source>
        <dbReference type="EMBL" id="KAA0970799.1"/>
    </source>
</evidence>
<dbReference type="EMBL" id="VTWH01000002">
    <property type="protein sequence ID" value="KAA0970799.1"/>
    <property type="molecule type" value="Genomic_DNA"/>
</dbReference>